<protein>
    <submittedName>
        <fullName evidence="1">Glycosyltransferase</fullName>
    </submittedName>
</protein>
<accession>A0A5A9XHE9</accession>
<dbReference type="PANTHER" id="PTHR36529">
    <property type="entry name" value="SLL1095 PROTEIN"/>
    <property type="match status" value="1"/>
</dbReference>
<dbReference type="Gene3D" id="3.90.550.10">
    <property type="entry name" value="Spore Coat Polysaccharide Biosynthesis Protein SpsA, Chain A"/>
    <property type="match status" value="1"/>
</dbReference>
<keyword evidence="1" id="KW-0808">Transferase</keyword>
<evidence type="ECO:0000313" key="1">
    <source>
        <dbReference type="EMBL" id="KAA0892244.1"/>
    </source>
</evidence>
<organism evidence="1 2">
    <name type="scientific">Oryzomonas rubra</name>
    <dbReference type="NCBI Taxonomy" id="2509454"/>
    <lineage>
        <taxon>Bacteria</taxon>
        <taxon>Pseudomonadati</taxon>
        <taxon>Thermodesulfobacteriota</taxon>
        <taxon>Desulfuromonadia</taxon>
        <taxon>Geobacterales</taxon>
        <taxon>Geobacteraceae</taxon>
        <taxon>Oryzomonas</taxon>
    </lineage>
</organism>
<keyword evidence="2" id="KW-1185">Reference proteome</keyword>
<name>A0A5A9XHE9_9BACT</name>
<dbReference type="PANTHER" id="PTHR36529:SF1">
    <property type="entry name" value="GLYCOSYLTRANSFERASE"/>
    <property type="match status" value="1"/>
</dbReference>
<dbReference type="EMBL" id="SRSD01000004">
    <property type="protein sequence ID" value="KAA0892244.1"/>
    <property type="molecule type" value="Genomic_DNA"/>
</dbReference>
<dbReference type="NCBIfam" id="TIGR04282">
    <property type="entry name" value="glyco_like_cofC"/>
    <property type="match status" value="1"/>
</dbReference>
<comment type="caution">
    <text evidence="1">The sequence shown here is derived from an EMBL/GenBank/DDBJ whole genome shotgun (WGS) entry which is preliminary data.</text>
</comment>
<dbReference type="SUPFAM" id="SSF53448">
    <property type="entry name" value="Nucleotide-diphospho-sugar transferases"/>
    <property type="match status" value="1"/>
</dbReference>
<sequence length="227" mass="24688">MTRGLIIFAREPLVGTVKTRLAQDLGSHRSATDLYAAMLADVLATAATLDDTRLLIFWALKNGSAPSVPALPQAVMFEQQGGDLGERMANAFEKALASGCETCCIIGSDAPDLPPEYIRRAFAILEQGEAEAVFGPAEDGGYYLLGLRCFQKRLFEEIAWSSSEVLQTSLERARLCGIGTALLPPWRDIDTREDLKAFLERPTRDTAPRTLALAQRLKGSATLCPTI</sequence>
<dbReference type="InterPro" id="IPR018641">
    <property type="entry name" value="Trfase_1_rSAM/seldom-assoc"/>
</dbReference>
<evidence type="ECO:0000313" key="2">
    <source>
        <dbReference type="Proteomes" id="UP000324298"/>
    </source>
</evidence>
<gene>
    <name evidence="1" type="ORF">ET418_08590</name>
</gene>
<dbReference type="OrthoDB" id="9798250at2"/>
<dbReference type="Pfam" id="PF09837">
    <property type="entry name" value="DUF2064"/>
    <property type="match status" value="1"/>
</dbReference>
<proteinExistence type="predicted"/>
<dbReference type="Proteomes" id="UP000324298">
    <property type="component" value="Unassembled WGS sequence"/>
</dbReference>
<dbReference type="GO" id="GO:0016740">
    <property type="term" value="F:transferase activity"/>
    <property type="evidence" value="ECO:0007669"/>
    <property type="project" value="UniProtKB-KW"/>
</dbReference>
<dbReference type="AlphaFoldDB" id="A0A5A9XHE9"/>
<dbReference type="InterPro" id="IPR029044">
    <property type="entry name" value="Nucleotide-diphossugar_trans"/>
</dbReference>
<dbReference type="RefSeq" id="WP_149307181.1">
    <property type="nucleotide sequence ID" value="NZ_SRSD01000004.1"/>
</dbReference>
<reference evidence="1 2" key="1">
    <citation type="submission" date="2019-04" db="EMBL/GenBank/DDBJ databases">
        <title>Geobacter ruber sp. nov., ferric-reducing bacteria isolated from paddy soil.</title>
        <authorList>
            <person name="Xu Z."/>
            <person name="Masuda Y."/>
            <person name="Itoh H."/>
            <person name="Senoo K."/>
        </authorList>
    </citation>
    <scope>NUCLEOTIDE SEQUENCE [LARGE SCALE GENOMIC DNA]</scope>
    <source>
        <strain evidence="1 2">Red88</strain>
    </source>
</reference>